<gene>
    <name evidence="1" type="ORF">H5410_052991</name>
</gene>
<dbReference type="Proteomes" id="UP000824120">
    <property type="component" value="Chromosome 10"/>
</dbReference>
<reference evidence="1 2" key="1">
    <citation type="submission" date="2020-09" db="EMBL/GenBank/DDBJ databases">
        <title>De no assembly of potato wild relative species, Solanum commersonii.</title>
        <authorList>
            <person name="Cho K."/>
        </authorList>
    </citation>
    <scope>NUCLEOTIDE SEQUENCE [LARGE SCALE GENOMIC DNA]</scope>
    <source>
        <strain evidence="1">LZ3.2</strain>
        <tissue evidence="1">Leaf</tissue>
    </source>
</reference>
<organism evidence="1 2">
    <name type="scientific">Solanum commersonii</name>
    <name type="common">Commerson's wild potato</name>
    <name type="synonym">Commerson's nightshade</name>
    <dbReference type="NCBI Taxonomy" id="4109"/>
    <lineage>
        <taxon>Eukaryota</taxon>
        <taxon>Viridiplantae</taxon>
        <taxon>Streptophyta</taxon>
        <taxon>Embryophyta</taxon>
        <taxon>Tracheophyta</taxon>
        <taxon>Spermatophyta</taxon>
        <taxon>Magnoliopsida</taxon>
        <taxon>eudicotyledons</taxon>
        <taxon>Gunneridae</taxon>
        <taxon>Pentapetalae</taxon>
        <taxon>asterids</taxon>
        <taxon>lamiids</taxon>
        <taxon>Solanales</taxon>
        <taxon>Solanaceae</taxon>
        <taxon>Solanoideae</taxon>
        <taxon>Solaneae</taxon>
        <taxon>Solanum</taxon>
    </lineage>
</organism>
<accession>A0A9J5X500</accession>
<name>A0A9J5X500_SOLCO</name>
<evidence type="ECO:0000313" key="1">
    <source>
        <dbReference type="EMBL" id="KAG5582364.1"/>
    </source>
</evidence>
<keyword evidence="2" id="KW-1185">Reference proteome</keyword>
<dbReference type="AlphaFoldDB" id="A0A9J5X500"/>
<evidence type="ECO:0000313" key="2">
    <source>
        <dbReference type="Proteomes" id="UP000824120"/>
    </source>
</evidence>
<comment type="caution">
    <text evidence="1">The sequence shown here is derived from an EMBL/GenBank/DDBJ whole genome shotgun (WGS) entry which is preliminary data.</text>
</comment>
<dbReference type="EMBL" id="JACXVP010000010">
    <property type="protein sequence ID" value="KAG5582364.1"/>
    <property type="molecule type" value="Genomic_DNA"/>
</dbReference>
<proteinExistence type="predicted"/>
<protein>
    <submittedName>
        <fullName evidence="1">Uncharacterized protein</fullName>
    </submittedName>
</protein>
<sequence>MTHFKGRTILGAGNPPYLANFRVLKTLAMELVGPDNQDIPFSRSNEPRCRQTPYFAYFWTLAMEQVGPNGQNGPIPWSNDPRSRQWIFDDLEF</sequence>